<proteinExistence type="predicted"/>
<comment type="caution">
    <text evidence="2">The sequence shown here is derived from an EMBL/GenBank/DDBJ whole genome shotgun (WGS) entry which is preliminary data.</text>
</comment>
<evidence type="ECO:0000313" key="2">
    <source>
        <dbReference type="EMBL" id="TID02327.1"/>
    </source>
</evidence>
<dbReference type="Proteomes" id="UP000305883">
    <property type="component" value="Unassembled WGS sequence"/>
</dbReference>
<dbReference type="OrthoDB" id="20872at2759"/>
<evidence type="ECO:0000259" key="1">
    <source>
        <dbReference type="Pfam" id="PF01048"/>
    </source>
</evidence>
<organism evidence="2 3">
    <name type="scientific">Colletotrichum higginsianum</name>
    <dbReference type="NCBI Taxonomy" id="80884"/>
    <lineage>
        <taxon>Eukaryota</taxon>
        <taxon>Fungi</taxon>
        <taxon>Dikarya</taxon>
        <taxon>Ascomycota</taxon>
        <taxon>Pezizomycotina</taxon>
        <taxon>Sordariomycetes</taxon>
        <taxon>Hypocreomycetidae</taxon>
        <taxon>Glomerellales</taxon>
        <taxon>Glomerellaceae</taxon>
        <taxon>Colletotrichum</taxon>
        <taxon>Colletotrichum destructivum species complex</taxon>
    </lineage>
</organism>
<dbReference type="InterPro" id="IPR053137">
    <property type="entry name" value="NLR-like"/>
</dbReference>
<dbReference type="EMBL" id="MWPZ01000003">
    <property type="protein sequence ID" value="TID02327.1"/>
    <property type="molecule type" value="Genomic_DNA"/>
</dbReference>
<name>A0A4T0WAK8_9PEZI</name>
<dbReference type="InterPro" id="IPR035994">
    <property type="entry name" value="Nucleoside_phosphorylase_sf"/>
</dbReference>
<dbReference type="GO" id="GO:0003824">
    <property type="term" value="F:catalytic activity"/>
    <property type="evidence" value="ECO:0007669"/>
    <property type="project" value="InterPro"/>
</dbReference>
<gene>
    <name evidence="2" type="ORF">CH35J_004598</name>
</gene>
<sequence length="186" mass="20708">MQEGQWPGCKYSGTEERWDKACADVDSITTGQCDKKKSFFSEKKKGKKGKKGEKVHDITTMAVRPRRRDEFEIAVVCALPLEFDAAALAFDEFWDDDGDTYGRAPGDTNTYTTGRIGQYNVVLSLLSTMGKVSAASAASSLRSSYTGLRLALLTGICGGVPSPDHLTTRYSLRRYRRVRYRGRSRL</sequence>
<accession>A0A4T0WAK8</accession>
<dbReference type="Gene3D" id="3.40.50.1580">
    <property type="entry name" value="Nucleoside phosphorylase domain"/>
    <property type="match status" value="1"/>
</dbReference>
<dbReference type="SUPFAM" id="SSF53167">
    <property type="entry name" value="Purine and uridine phosphorylases"/>
    <property type="match status" value="1"/>
</dbReference>
<dbReference type="Pfam" id="PF01048">
    <property type="entry name" value="PNP_UDP_1"/>
    <property type="match status" value="1"/>
</dbReference>
<evidence type="ECO:0000313" key="3">
    <source>
        <dbReference type="Proteomes" id="UP000305883"/>
    </source>
</evidence>
<dbReference type="PANTHER" id="PTHR46082">
    <property type="entry name" value="ATP/GTP-BINDING PROTEIN-RELATED"/>
    <property type="match status" value="1"/>
</dbReference>
<protein>
    <recommendedName>
        <fullName evidence="1">Nucleoside phosphorylase domain-containing protein</fullName>
    </recommendedName>
</protein>
<dbReference type="InterPro" id="IPR000845">
    <property type="entry name" value="Nucleoside_phosphorylase_d"/>
</dbReference>
<reference evidence="2 3" key="1">
    <citation type="journal article" date="2019" name="Genome Biol. Evol.">
        <title>Genomic Plasticity Mediated by Transposable Elements in the Plant Pathogenic Fungus Colletotrichum higginsianum.</title>
        <authorList>
            <person name="Tsushima A."/>
            <person name="Gan P."/>
            <person name="Kumakura N."/>
            <person name="Narusaka M."/>
            <person name="Takano Y."/>
            <person name="Narusaka Y."/>
            <person name="Shirasu K."/>
        </authorList>
    </citation>
    <scope>NUCLEOTIDE SEQUENCE [LARGE SCALE GENOMIC DNA]</scope>
    <source>
        <strain evidence="2 3">MAFF305635-RFP</strain>
    </source>
</reference>
<dbReference type="GO" id="GO:0009116">
    <property type="term" value="P:nucleoside metabolic process"/>
    <property type="evidence" value="ECO:0007669"/>
    <property type="project" value="InterPro"/>
</dbReference>
<dbReference type="PANTHER" id="PTHR46082:SF6">
    <property type="entry name" value="AAA+ ATPASE DOMAIN-CONTAINING PROTEIN-RELATED"/>
    <property type="match status" value="1"/>
</dbReference>
<dbReference type="AlphaFoldDB" id="A0A4T0WAK8"/>
<feature type="domain" description="Nucleoside phosphorylase" evidence="1">
    <location>
        <begin position="72"/>
        <end position="160"/>
    </location>
</feature>